<dbReference type="Pfam" id="PF00873">
    <property type="entry name" value="ACR_tran"/>
    <property type="match status" value="1"/>
</dbReference>
<dbReference type="Gene3D" id="1.20.1640.10">
    <property type="entry name" value="Multidrug efflux transporter AcrB transmembrane domain"/>
    <property type="match status" value="2"/>
</dbReference>
<dbReference type="InterPro" id="IPR001036">
    <property type="entry name" value="Acrflvin-R"/>
</dbReference>
<dbReference type="GO" id="GO:0005886">
    <property type="term" value="C:plasma membrane"/>
    <property type="evidence" value="ECO:0007669"/>
    <property type="project" value="TreeGrafter"/>
</dbReference>
<organism evidence="3 4">
    <name type="scientific">Rhodomicrobium udaipurense</name>
    <dbReference type="NCBI Taxonomy" id="1202716"/>
    <lineage>
        <taxon>Bacteria</taxon>
        <taxon>Pseudomonadati</taxon>
        <taxon>Pseudomonadota</taxon>
        <taxon>Alphaproteobacteria</taxon>
        <taxon>Hyphomicrobiales</taxon>
        <taxon>Hyphomicrobiaceae</taxon>
        <taxon>Rhodomicrobium</taxon>
    </lineage>
</organism>
<feature type="transmembrane region" description="Helical" evidence="2">
    <location>
        <begin position="847"/>
        <end position="866"/>
    </location>
</feature>
<evidence type="ECO:0000256" key="1">
    <source>
        <dbReference type="SAM" id="MobiDB-lite"/>
    </source>
</evidence>
<dbReference type="Proteomes" id="UP000623250">
    <property type="component" value="Unassembled WGS sequence"/>
</dbReference>
<feature type="transmembrane region" description="Helical" evidence="2">
    <location>
        <begin position="389"/>
        <end position="411"/>
    </location>
</feature>
<gene>
    <name evidence="3" type="ORF">JDN41_14275</name>
</gene>
<dbReference type="Gene3D" id="3.30.70.1430">
    <property type="entry name" value="Multidrug efflux transporter AcrB pore domain"/>
    <property type="match status" value="2"/>
</dbReference>
<dbReference type="PRINTS" id="PR00702">
    <property type="entry name" value="ACRIFLAVINRP"/>
</dbReference>
<keyword evidence="2" id="KW-1133">Transmembrane helix</keyword>
<dbReference type="AlphaFoldDB" id="A0A8I1GJC8"/>
<dbReference type="InterPro" id="IPR027463">
    <property type="entry name" value="AcrB_DN_DC_subdom"/>
</dbReference>
<keyword evidence="2" id="KW-0472">Membrane</keyword>
<sequence>MSTNVSAWAIRKPIPSLVLFLVLMTLGLISFFSLGVTRFPNIDIPIVTVTITQSGAAPVELESQVTKRVEDTVASVTGVKHVTSSITDGSSVTTIEFQLGTDTDRAVNDVKDAVSKVRQELPRTINEPITQRLDIEGLPIVTYAASAPSMTLEELSWFIDDTAARKLQGVRGVAQVSRVGGVKREIRVSLDPDRLIALGISAGEVNAQLHATNTDLAGGRGWLGGAEQSIRALASATTVERLAATSVTLPGGRKVRLDQLGTVSDATEERRTFATLNGRDVVAFTVVRAKGESDIVVAERVSAALATLAAAHPDVAFEKIDSTVDFTLGNYESAMHTLLEGAALAVLVVFLFLRDLRATLIAAIALPLSVFPTFWAMEMLGFSLNMVSLLAITLVTGILVDDAIVEIENIVRHIRMGKSPYRAALEAADEIGLAVIAITLTIVAVFAPVSFMGGIAGQYFRQFGLTVAAAVLFSLFVARLLTPMIAAYFLRPKVHEDPRDGFIMRTYTRVIGWTVRHYYRTLMLGFVVFAASIASVSLLPSGFLPAEDTNRSIFAIELPPGSRLGDTEIITSRAEAIIKRRPEVVSVFIDGGRILGATGGSAEVRKATLTVQYTPRAERAITQRELEQIISAELKEIPDVRSWMMAENGQRGFTIEVTGTDNDKVSETAAKLTSEMRSVPWLANAVNGAALDRPEILIIPRAVIAAELGVSTEAMSEVVRIATLGDVDQNLAKFNAPNRQVPIRVQLDEQARTKLQLLQNLKVKTARGDTVPLITVAEVKLGKGPSSIERYDRLRRVAIGADLVGTDALGDALAAVYQLPAAKALPPGVILRESGDVEVMTETFASFGYAMGAGVMMVFSVLVILFGSFLQPVAILLSLPLCIGGAIFALLLTDRPISLPVFIGFLMLMGIVTKNAIMLVDFAIVELRRGVPRGVAIIDAGRKRARPIVMTTIAMAGGMFPSALAFGAGGEFRSPMAIAVIGGLLVSTLLSLLFVPAFFMVMDDASRLFLRLFGWLAGPRDEAADEEPQRQPAAAPMLPSVKPLVPTE</sequence>
<feature type="transmembrane region" description="Helical" evidence="2">
    <location>
        <begin position="463"/>
        <end position="490"/>
    </location>
</feature>
<feature type="transmembrane region" description="Helical" evidence="2">
    <location>
        <begin position="360"/>
        <end position="377"/>
    </location>
</feature>
<dbReference type="RefSeq" id="WP_037238460.1">
    <property type="nucleotide sequence ID" value="NZ_JAEMUK010000080.1"/>
</dbReference>
<keyword evidence="4" id="KW-1185">Reference proteome</keyword>
<feature type="transmembrane region" description="Helical" evidence="2">
    <location>
        <begin position="976"/>
        <end position="1001"/>
    </location>
</feature>
<evidence type="ECO:0000256" key="2">
    <source>
        <dbReference type="SAM" id="Phobius"/>
    </source>
</evidence>
<feature type="transmembrane region" description="Helical" evidence="2">
    <location>
        <begin position="17"/>
        <end position="36"/>
    </location>
</feature>
<evidence type="ECO:0000313" key="3">
    <source>
        <dbReference type="EMBL" id="MBJ7544717.1"/>
    </source>
</evidence>
<protein>
    <submittedName>
        <fullName evidence="3">Efflux RND transporter permease subunit</fullName>
    </submittedName>
</protein>
<feature type="transmembrane region" description="Helical" evidence="2">
    <location>
        <begin position="899"/>
        <end position="927"/>
    </location>
</feature>
<dbReference type="Gene3D" id="3.30.70.1440">
    <property type="entry name" value="Multidrug efflux transporter AcrB pore domain"/>
    <property type="match status" value="1"/>
</dbReference>
<evidence type="ECO:0000313" key="4">
    <source>
        <dbReference type="Proteomes" id="UP000623250"/>
    </source>
</evidence>
<dbReference type="SUPFAM" id="SSF82714">
    <property type="entry name" value="Multidrug efflux transporter AcrB TolC docking domain, DN and DC subdomains"/>
    <property type="match status" value="2"/>
</dbReference>
<dbReference type="PANTHER" id="PTHR32063">
    <property type="match status" value="1"/>
</dbReference>
<feature type="transmembrane region" description="Helical" evidence="2">
    <location>
        <begin position="431"/>
        <end position="451"/>
    </location>
</feature>
<feature type="transmembrane region" description="Helical" evidence="2">
    <location>
        <begin position="334"/>
        <end position="353"/>
    </location>
</feature>
<dbReference type="SUPFAM" id="SSF82866">
    <property type="entry name" value="Multidrug efflux transporter AcrB transmembrane domain"/>
    <property type="match status" value="2"/>
</dbReference>
<dbReference type="EMBL" id="JAEMUK010000080">
    <property type="protein sequence ID" value="MBJ7544717.1"/>
    <property type="molecule type" value="Genomic_DNA"/>
</dbReference>
<comment type="caution">
    <text evidence="3">The sequence shown here is derived from an EMBL/GenBank/DDBJ whole genome shotgun (WGS) entry which is preliminary data.</text>
</comment>
<proteinExistence type="predicted"/>
<accession>A0A8I1GJC8</accession>
<feature type="transmembrane region" description="Helical" evidence="2">
    <location>
        <begin position="948"/>
        <end position="970"/>
    </location>
</feature>
<reference evidence="3 4" key="1">
    <citation type="submission" date="2020-12" db="EMBL/GenBank/DDBJ databases">
        <title>Revised draft genomes of Rhodomicrobium vannielii ATCC 17100 and Rhodomicrobium udaipurense JA643.</title>
        <authorList>
            <person name="Conners E.M."/>
            <person name="Davenport E.J."/>
            <person name="Bose A."/>
        </authorList>
    </citation>
    <scope>NUCLEOTIDE SEQUENCE [LARGE SCALE GENOMIC DNA]</scope>
    <source>
        <strain evidence="3 4">JA643</strain>
    </source>
</reference>
<dbReference type="Gene3D" id="3.30.70.1320">
    <property type="entry name" value="Multidrug efflux transporter AcrB pore domain like"/>
    <property type="match status" value="1"/>
</dbReference>
<feature type="transmembrane region" description="Helical" evidence="2">
    <location>
        <begin position="873"/>
        <end position="893"/>
    </location>
</feature>
<dbReference type="PANTHER" id="PTHR32063:SF77">
    <property type="entry name" value="ACR FAMILY TRANSPORT PROTEIN"/>
    <property type="match status" value="1"/>
</dbReference>
<dbReference type="GO" id="GO:0042910">
    <property type="term" value="F:xenobiotic transmembrane transporter activity"/>
    <property type="evidence" value="ECO:0007669"/>
    <property type="project" value="TreeGrafter"/>
</dbReference>
<keyword evidence="2" id="KW-0812">Transmembrane</keyword>
<feature type="region of interest" description="Disordered" evidence="1">
    <location>
        <begin position="1023"/>
        <end position="1048"/>
    </location>
</feature>
<dbReference type="Gene3D" id="3.30.2090.10">
    <property type="entry name" value="Multidrug efflux transporter AcrB TolC docking domain, DN and DC subdomains"/>
    <property type="match status" value="2"/>
</dbReference>
<dbReference type="SUPFAM" id="SSF82693">
    <property type="entry name" value="Multidrug efflux transporter AcrB pore domain, PN1, PN2, PC1 and PC2 subdomains"/>
    <property type="match status" value="3"/>
</dbReference>
<feature type="transmembrane region" description="Helical" evidence="2">
    <location>
        <begin position="522"/>
        <end position="544"/>
    </location>
</feature>
<name>A0A8I1GJC8_9HYPH</name>